<proteinExistence type="predicted"/>
<dbReference type="SUPFAM" id="SSF82866">
    <property type="entry name" value="Multidrug efflux transporter AcrB transmembrane domain"/>
    <property type="match status" value="2"/>
</dbReference>
<dbReference type="InterPro" id="IPR001036">
    <property type="entry name" value="Acrflvin-R"/>
</dbReference>
<feature type="transmembrane region" description="Helical" evidence="1">
    <location>
        <begin position="469"/>
        <end position="488"/>
    </location>
</feature>
<evidence type="ECO:0000313" key="2">
    <source>
        <dbReference type="EMBL" id="PWK51955.1"/>
    </source>
</evidence>
<dbReference type="EMBL" id="QGGU01000005">
    <property type="protein sequence ID" value="PWK51955.1"/>
    <property type="molecule type" value="Genomic_DNA"/>
</dbReference>
<keyword evidence="1" id="KW-0812">Transmembrane</keyword>
<feature type="transmembrane region" description="Helical" evidence="1">
    <location>
        <begin position="956"/>
        <end position="977"/>
    </location>
</feature>
<dbReference type="Gene3D" id="3.30.2090.10">
    <property type="entry name" value="Multidrug efflux transporter AcrB TolC docking domain, DN and DC subdomains"/>
    <property type="match status" value="2"/>
</dbReference>
<evidence type="ECO:0000313" key="3">
    <source>
        <dbReference type="Proteomes" id="UP000245790"/>
    </source>
</evidence>
<dbReference type="Gene3D" id="3.30.70.1320">
    <property type="entry name" value="Multidrug efflux transporter AcrB pore domain like"/>
    <property type="match status" value="1"/>
</dbReference>
<sequence length="1028" mass="112479">MRLTRTSLQHPAVVAVLTVLLVLLGVISIIRLPAQLLPNIQKPVITIINAWPGASPAEVESEITVEVEEVLQGTPGMTELVAWNLSNFGFMQLEFSIETDMTRAMIDVISRLNRLKPLPANAEKPQIMMGEWGDANDSLIEYFIQQLPNSPYTRLENAAYIRDEIVPQLQSLYGVSKIEFDDGAGGLGEQLQIVFDPYKVAEFGIDLAEASQRIGQSADISGGFVDVGRRQFTLRYKGRYEAEQLNQLILAWREGQPLRLGDVARVQISAPREDGFIYQNGHPAFRLSVKKTNDANVLKSLDTIKQTVTELNQSVLAERGLKAQFSFDPSRYIKRSMTLLGSNLIIGMLLAVGVLWLFLRQWRATLLISMAIPVSLLTTFIVLGLAGRSLNVISLAGLAFATGMVLDAAIVVLENIVRLREKGEQPMFASEKGSEQVWGALLASTATTVAIFIPIMFLEDTEGQMFADLALTIAIGVSVSLLVAVTLLPTGARFLMRELPSIPEQNETVWERGANQLMKLTNTGAKRWFWILGLSLGSVTLTVGLWPSSNYLPPVKRDTIDSFLFFPPGTNIQTAKKEIAEVIDARIQPYMDGEKSPEVRDYFFWSFPGGSGGWLALNGADDIDLTKLQQEVQTNIISGIPDLFGFSMRRSLFGGFSDSNSVEMRLTSSDLEAAKNAAMQGMGMVMSQIPGATANPMPDPFAEASELRFKPNDKRLAEVGWTRQQLAAVVMSLGQGVWLGEYFDGKKQLDIFLKSKRFDSPQQMADIPVKTPMGGIVPLSELTTIESAVAPSAIVRFDRKRGYGLAVNPPEGMSLEDLIKQLKEKIEPALVQSLPEDGAVYYSGSAEDLERAVTTLGSNFIMAFVLLVMILAALFRSLKDALIIVIALPLAAVGGVLAIAIMNEINFQPLDLLGMIGFIILLGLVVNNAILLVAQTRTAQQRGMSVHKAVHQALKLRLRPIFMSTLTSLFGMLPLLLFPGAGSEIYRGMAAAIVGGMSVSTVFTLILLPCLLQLFDGASHAENPVQRV</sequence>
<feature type="transmembrane region" description="Helical" evidence="1">
    <location>
        <begin position="856"/>
        <end position="875"/>
    </location>
</feature>
<keyword evidence="1" id="KW-1133">Transmembrane helix</keyword>
<accession>A0A316FV70</accession>
<dbReference type="InterPro" id="IPR027463">
    <property type="entry name" value="AcrB_DN_DC_subdom"/>
</dbReference>
<dbReference type="AlphaFoldDB" id="A0A316FV70"/>
<reference evidence="2 3" key="1">
    <citation type="submission" date="2018-05" db="EMBL/GenBank/DDBJ databases">
        <title>Genomic Encyclopedia of Type Strains, Phase IV (KMG-IV): sequencing the most valuable type-strain genomes for metagenomic binning, comparative biology and taxonomic classification.</title>
        <authorList>
            <person name="Goeker M."/>
        </authorList>
    </citation>
    <scope>NUCLEOTIDE SEQUENCE [LARGE SCALE GENOMIC DNA]</scope>
    <source>
        <strain evidence="2 3">DSM 25350</strain>
    </source>
</reference>
<dbReference type="RefSeq" id="WP_109763332.1">
    <property type="nucleotide sequence ID" value="NZ_QGGU01000005.1"/>
</dbReference>
<dbReference type="Pfam" id="PF00873">
    <property type="entry name" value="ACR_tran"/>
    <property type="match status" value="2"/>
</dbReference>
<feature type="transmembrane region" description="Helical" evidence="1">
    <location>
        <begin position="392"/>
        <end position="417"/>
    </location>
</feature>
<evidence type="ECO:0000256" key="1">
    <source>
        <dbReference type="SAM" id="Phobius"/>
    </source>
</evidence>
<dbReference type="GO" id="GO:0042910">
    <property type="term" value="F:xenobiotic transmembrane transporter activity"/>
    <property type="evidence" value="ECO:0007669"/>
    <property type="project" value="TreeGrafter"/>
</dbReference>
<protein>
    <submittedName>
        <fullName evidence="2">Multidrug efflux pump subunit AcrB</fullName>
    </submittedName>
</protein>
<feature type="transmembrane region" description="Helical" evidence="1">
    <location>
        <begin position="12"/>
        <end position="32"/>
    </location>
</feature>
<dbReference type="PANTHER" id="PTHR32063:SF0">
    <property type="entry name" value="SWARMING MOTILITY PROTEIN SWRC"/>
    <property type="match status" value="1"/>
</dbReference>
<dbReference type="OrthoDB" id="5287122at2"/>
<organism evidence="2 3">
    <name type="scientific">Pleionea mediterranea</name>
    <dbReference type="NCBI Taxonomy" id="523701"/>
    <lineage>
        <taxon>Bacteria</taxon>
        <taxon>Pseudomonadati</taxon>
        <taxon>Pseudomonadota</taxon>
        <taxon>Gammaproteobacteria</taxon>
        <taxon>Oceanospirillales</taxon>
        <taxon>Pleioneaceae</taxon>
        <taxon>Pleionea</taxon>
    </lineage>
</organism>
<keyword evidence="1" id="KW-0472">Membrane</keyword>
<feature type="transmembrane region" description="Helical" evidence="1">
    <location>
        <begin position="913"/>
        <end position="935"/>
    </location>
</feature>
<feature type="transmembrane region" description="Helical" evidence="1">
    <location>
        <begin position="366"/>
        <end position="386"/>
    </location>
</feature>
<dbReference type="PANTHER" id="PTHR32063">
    <property type="match status" value="1"/>
</dbReference>
<dbReference type="Gene3D" id="1.20.1640.10">
    <property type="entry name" value="Multidrug efflux transporter AcrB transmembrane domain"/>
    <property type="match status" value="2"/>
</dbReference>
<name>A0A316FV70_9GAMM</name>
<feature type="transmembrane region" description="Helical" evidence="1">
    <location>
        <begin position="437"/>
        <end position="457"/>
    </location>
</feature>
<keyword evidence="3" id="KW-1185">Reference proteome</keyword>
<feature type="transmembrane region" description="Helical" evidence="1">
    <location>
        <begin position="882"/>
        <end position="901"/>
    </location>
</feature>
<comment type="caution">
    <text evidence="2">The sequence shown here is derived from an EMBL/GenBank/DDBJ whole genome shotgun (WGS) entry which is preliminary data.</text>
</comment>
<dbReference type="Gene3D" id="3.30.70.1440">
    <property type="entry name" value="Multidrug efflux transporter AcrB pore domain"/>
    <property type="match status" value="1"/>
</dbReference>
<feature type="transmembrane region" description="Helical" evidence="1">
    <location>
        <begin position="989"/>
        <end position="1012"/>
    </location>
</feature>
<gene>
    <name evidence="2" type="ORF">C8D97_105272</name>
</gene>
<dbReference type="PRINTS" id="PR00702">
    <property type="entry name" value="ACRIFLAVINRP"/>
</dbReference>
<dbReference type="Proteomes" id="UP000245790">
    <property type="component" value="Unassembled WGS sequence"/>
</dbReference>
<dbReference type="SUPFAM" id="SSF82714">
    <property type="entry name" value="Multidrug efflux transporter AcrB TolC docking domain, DN and DC subdomains"/>
    <property type="match status" value="2"/>
</dbReference>
<dbReference type="GO" id="GO:0005886">
    <property type="term" value="C:plasma membrane"/>
    <property type="evidence" value="ECO:0007669"/>
    <property type="project" value="TreeGrafter"/>
</dbReference>
<feature type="transmembrane region" description="Helical" evidence="1">
    <location>
        <begin position="528"/>
        <end position="547"/>
    </location>
</feature>
<feature type="transmembrane region" description="Helical" evidence="1">
    <location>
        <begin position="339"/>
        <end position="359"/>
    </location>
</feature>
<dbReference type="SUPFAM" id="SSF82693">
    <property type="entry name" value="Multidrug efflux transporter AcrB pore domain, PN1, PN2, PC1 and PC2 subdomains"/>
    <property type="match status" value="2"/>
</dbReference>
<dbReference type="Gene3D" id="3.30.70.1430">
    <property type="entry name" value="Multidrug efflux transporter AcrB pore domain"/>
    <property type="match status" value="2"/>
</dbReference>